<dbReference type="InterPro" id="IPR022761">
    <property type="entry name" value="Fumarate_lyase_N"/>
</dbReference>
<reference evidence="2 3" key="1">
    <citation type="submission" date="2021-05" db="EMBL/GenBank/DDBJ databases">
        <title>Complete genome of Nocardioides aquaticus KCTC 9944T isolated from meromictic and hypersaline Ekho Lake, Antarctica.</title>
        <authorList>
            <person name="Hwang K."/>
            <person name="Kim K.M."/>
            <person name="Choe H."/>
        </authorList>
    </citation>
    <scope>NUCLEOTIDE SEQUENCE [LARGE SCALE GENOMIC DNA]</scope>
    <source>
        <strain evidence="2 3">KCTC 9944</strain>
    </source>
</reference>
<dbReference type="EC" id="5.5.1.2" evidence="2"/>
<gene>
    <name evidence="2" type="primary">pcaB</name>
    <name evidence="2" type="ORF">ENKNEFLB_00530</name>
</gene>
<dbReference type="GO" id="GO:0047472">
    <property type="term" value="F:3-carboxy-cis,cis-muconate cycloisomerase activity"/>
    <property type="evidence" value="ECO:0007669"/>
    <property type="project" value="UniProtKB-EC"/>
</dbReference>
<sequence>MGETDGVTDLLVPGDHRADGVLDDAAVLAAMLRVEETWLAALVVHDVAPPAAALPAGGLGRLVGDGDLAVLAREADDSGNPVVALVALLRARLEDAGEPDAARWLHRGLTSQDVVDTALVLGAREGVRRVRLDLATQVARLAQVVAAHRDTLAAGRTLTQHAVPTTVGLRGAGWLTGLLDADDDLAALEADGWPVQVGGAGGTLAALVAQAGPERARAVVATLAEQLGLRPVAPWHGRRRPLTRVGDALTTTTDAWGHLAADVLALGRPEVGELAEGAGGGSSTMPGKANPVRSVLLHRAALAAPAHLATLHLAAAGQVEERADGAWHAEWPALRALVRGAVTAGGHATDLLAGLVVHADVATARAHEAAEVLTAEQRSMAALAGPAPRAVTADADPASYLGLAGDLVDAVLVRAATHQAAHQAAHQTRPSPTPEVP</sequence>
<dbReference type="Pfam" id="PF00206">
    <property type="entry name" value="Lyase_1"/>
    <property type="match status" value="1"/>
</dbReference>
<dbReference type="Proteomes" id="UP000679307">
    <property type="component" value="Chromosome"/>
</dbReference>
<evidence type="ECO:0000313" key="2">
    <source>
        <dbReference type="EMBL" id="QVT78157.1"/>
    </source>
</evidence>
<dbReference type="EMBL" id="CP075371">
    <property type="protein sequence ID" value="QVT78157.1"/>
    <property type="molecule type" value="Genomic_DNA"/>
</dbReference>
<accession>A0ABX8EDL6</accession>
<dbReference type="InterPro" id="IPR020557">
    <property type="entry name" value="Fumarate_lyase_CS"/>
</dbReference>
<evidence type="ECO:0000313" key="3">
    <source>
        <dbReference type="Proteomes" id="UP000679307"/>
    </source>
</evidence>
<evidence type="ECO:0000259" key="1">
    <source>
        <dbReference type="Pfam" id="PF00206"/>
    </source>
</evidence>
<proteinExistence type="predicted"/>
<dbReference type="PANTHER" id="PTHR43172:SF2">
    <property type="entry name" value="ADENYLOSUCCINATE LYASE C-TERMINAL DOMAIN-CONTAINING PROTEIN"/>
    <property type="match status" value="1"/>
</dbReference>
<keyword evidence="3" id="KW-1185">Reference proteome</keyword>
<dbReference type="PANTHER" id="PTHR43172">
    <property type="entry name" value="ADENYLOSUCCINATE LYASE"/>
    <property type="match status" value="1"/>
</dbReference>
<name>A0ABX8EDL6_9ACTN</name>
<organism evidence="2 3">
    <name type="scientific">Nocardioides aquaticus</name>
    <dbReference type="NCBI Taxonomy" id="160826"/>
    <lineage>
        <taxon>Bacteria</taxon>
        <taxon>Bacillati</taxon>
        <taxon>Actinomycetota</taxon>
        <taxon>Actinomycetes</taxon>
        <taxon>Propionibacteriales</taxon>
        <taxon>Nocardioidaceae</taxon>
        <taxon>Nocardioides</taxon>
    </lineage>
</organism>
<keyword evidence="2" id="KW-0413">Isomerase</keyword>
<protein>
    <submittedName>
        <fullName evidence="2">3-carboxy-cis,cis-muconate cycloisomerase</fullName>
        <ecNumber evidence="2">5.5.1.2</ecNumber>
    </submittedName>
</protein>
<feature type="domain" description="Fumarate lyase N-terminal" evidence="1">
    <location>
        <begin position="98"/>
        <end position="298"/>
    </location>
</feature>
<dbReference type="PROSITE" id="PS00163">
    <property type="entry name" value="FUMARATE_LYASES"/>
    <property type="match status" value="1"/>
</dbReference>